<reference evidence="1" key="2">
    <citation type="submission" date="2025-03" db="EMBL/GenBank/DDBJ databases">
        <authorList>
            <consortium name="ELIXIR-Norway"/>
            <consortium name="Elixir Norway"/>
        </authorList>
    </citation>
    <scope>NUCLEOTIDE SEQUENCE</scope>
</reference>
<protein>
    <submittedName>
        <fullName evidence="1">Uncharacterized protein</fullName>
    </submittedName>
</protein>
<accession>A0AC60A790</accession>
<organism evidence="1 2">
    <name type="scientific">Rangifer tarandus platyrhynchus</name>
    <name type="common">Svalbard reindeer</name>
    <dbReference type="NCBI Taxonomy" id="3082113"/>
    <lineage>
        <taxon>Eukaryota</taxon>
        <taxon>Metazoa</taxon>
        <taxon>Chordata</taxon>
        <taxon>Craniata</taxon>
        <taxon>Vertebrata</taxon>
        <taxon>Euteleostomi</taxon>
        <taxon>Mammalia</taxon>
        <taxon>Eutheria</taxon>
        <taxon>Laurasiatheria</taxon>
        <taxon>Artiodactyla</taxon>
        <taxon>Ruminantia</taxon>
        <taxon>Pecora</taxon>
        <taxon>Cervidae</taxon>
        <taxon>Odocoileinae</taxon>
        <taxon>Rangifer</taxon>
    </lineage>
</organism>
<dbReference type="EMBL" id="OX596093">
    <property type="protein sequence ID" value="CAN0568017.1"/>
    <property type="molecule type" value="Genomic_DNA"/>
</dbReference>
<sequence>DKNTQLNETSQQAGLQKRMRSSGAQTQAWDLAPKRDHFSCPREKVSGVKITGGNGKEEVLFACCHGDGPRLPTGPSARQSPWGLSIPTVSGRGLTGSRASSLSFRQLSPNPVASAAKSQGGQGSRKGERASDWHLERGRVGSVWCHPALDLWDLMLSP</sequence>
<dbReference type="Proteomes" id="UP001162501">
    <property type="component" value="Chromosome 9"/>
</dbReference>
<evidence type="ECO:0000313" key="2">
    <source>
        <dbReference type="Proteomes" id="UP001162501"/>
    </source>
</evidence>
<feature type="non-terminal residue" evidence="1">
    <location>
        <position position="1"/>
    </location>
</feature>
<name>A0AC60A790_RANTA</name>
<evidence type="ECO:0000313" key="1">
    <source>
        <dbReference type="EMBL" id="CAN0568017.1"/>
    </source>
</evidence>
<feature type="non-terminal residue" evidence="1">
    <location>
        <position position="158"/>
    </location>
</feature>
<gene>
    <name evidence="1" type="ORF">MRATA1EN22A_LOCUS27737</name>
</gene>
<proteinExistence type="predicted"/>
<reference evidence="1" key="1">
    <citation type="submission" date="2023-05" db="EMBL/GenBank/DDBJ databases">
        <authorList>
            <consortium name="ELIXIR-Norway"/>
        </authorList>
    </citation>
    <scope>NUCLEOTIDE SEQUENCE</scope>
</reference>